<dbReference type="SUPFAM" id="SSF51905">
    <property type="entry name" value="FAD/NAD(P)-binding domain"/>
    <property type="match status" value="1"/>
</dbReference>
<comment type="similarity">
    <text evidence="2">Belongs to the MSOX/MTOX family.</text>
</comment>
<name>A0A8J1Y7G5_OWEFU</name>
<dbReference type="InterPro" id="IPR045170">
    <property type="entry name" value="MTOX"/>
</dbReference>
<dbReference type="Pfam" id="PF01266">
    <property type="entry name" value="DAO"/>
    <property type="match status" value="1"/>
</dbReference>
<accession>A0A8J1Y7G5</accession>
<feature type="domain" description="FAD dependent oxidoreductase" evidence="6">
    <location>
        <begin position="9"/>
        <end position="364"/>
    </location>
</feature>
<dbReference type="EMBL" id="CAIIXF020000003">
    <property type="protein sequence ID" value="CAH1780475.1"/>
    <property type="molecule type" value="Genomic_DNA"/>
</dbReference>
<gene>
    <name evidence="7" type="ORF">OFUS_LOCUS7165</name>
</gene>
<dbReference type="PANTHER" id="PTHR10961">
    <property type="entry name" value="PEROXISOMAL SARCOSINE OXIDASE"/>
    <property type="match status" value="1"/>
</dbReference>
<evidence type="ECO:0000259" key="6">
    <source>
        <dbReference type="Pfam" id="PF01266"/>
    </source>
</evidence>
<organism evidence="7 8">
    <name type="scientific">Owenia fusiformis</name>
    <name type="common">Polychaete worm</name>
    <dbReference type="NCBI Taxonomy" id="6347"/>
    <lineage>
        <taxon>Eukaryota</taxon>
        <taxon>Metazoa</taxon>
        <taxon>Spiralia</taxon>
        <taxon>Lophotrochozoa</taxon>
        <taxon>Annelida</taxon>
        <taxon>Polychaeta</taxon>
        <taxon>Sedentaria</taxon>
        <taxon>Canalipalpata</taxon>
        <taxon>Sabellida</taxon>
        <taxon>Oweniida</taxon>
        <taxon>Oweniidae</taxon>
        <taxon>Owenia</taxon>
    </lineage>
</organism>
<dbReference type="Gene3D" id="3.50.50.60">
    <property type="entry name" value="FAD/NAD(P)-binding domain"/>
    <property type="match status" value="1"/>
</dbReference>
<evidence type="ECO:0000256" key="5">
    <source>
        <dbReference type="ARBA" id="ARBA00023002"/>
    </source>
</evidence>
<sequence length="407" mass="44866">MASVPYYEYIVVGCGGIGSGAVYWLSKTAGKGVLGLEQFKLGHENGGSQDHSRIIRLMYHDEKYTRLTPHTYTAWEEVEREAGVQLVFKTGGLDFARKGTPQEDTIAKYGEAMRRAGIPFENMDGDEISRRFPQFNLSKDFIGFYQKDGGLVDAALGNAVHIQLARGHGATVLDECGVTWIEKTSGGALVHTNKGTFRCRKIIVAAGAWINHVLGTIGVHVPVTVTQEQVTYLSTPHVKDFTKKKFPIWIYNAREHDIYGLPSHVNAYSKIGVDAGGPSVLPETRTYNPDPTREKVCIDFFKSHIPKAVGPPAYTKTCLYTMPPDRNFVIDSLKTRGWPEVVICCGAGHAYKFASLLGKILSQLAIDGRTEYPISDFTFEREAIINPNYKAGVIMGRGGNVKLSSNL</sequence>
<evidence type="ECO:0000256" key="2">
    <source>
        <dbReference type="ARBA" id="ARBA00010989"/>
    </source>
</evidence>
<comment type="cofactor">
    <cofactor evidence="1">
        <name>FAD</name>
        <dbReference type="ChEBI" id="CHEBI:57692"/>
    </cofactor>
</comment>
<keyword evidence="3" id="KW-0285">Flavoprotein</keyword>
<proteinExistence type="inferred from homology"/>
<protein>
    <recommendedName>
        <fullName evidence="6">FAD dependent oxidoreductase domain-containing protein</fullName>
    </recommendedName>
</protein>
<dbReference type="NCBIfam" id="NF008425">
    <property type="entry name" value="PRK11259.1"/>
    <property type="match status" value="1"/>
</dbReference>
<dbReference type="GO" id="GO:0008115">
    <property type="term" value="F:sarcosine oxidase activity"/>
    <property type="evidence" value="ECO:0007669"/>
    <property type="project" value="TreeGrafter"/>
</dbReference>
<dbReference type="OrthoDB" id="424974at2759"/>
<evidence type="ECO:0000313" key="8">
    <source>
        <dbReference type="Proteomes" id="UP000749559"/>
    </source>
</evidence>
<evidence type="ECO:0000256" key="4">
    <source>
        <dbReference type="ARBA" id="ARBA00022827"/>
    </source>
</evidence>
<dbReference type="PANTHER" id="PTHR10961:SF7">
    <property type="entry name" value="FAD DEPENDENT OXIDOREDUCTASE DOMAIN-CONTAINING PROTEIN"/>
    <property type="match status" value="1"/>
</dbReference>
<dbReference type="SUPFAM" id="SSF54373">
    <property type="entry name" value="FAD-linked reductases, C-terminal domain"/>
    <property type="match status" value="1"/>
</dbReference>
<keyword evidence="5" id="KW-0560">Oxidoreductase</keyword>
<dbReference type="AlphaFoldDB" id="A0A8J1Y7G5"/>
<dbReference type="Proteomes" id="UP000749559">
    <property type="component" value="Unassembled WGS sequence"/>
</dbReference>
<dbReference type="InterPro" id="IPR036188">
    <property type="entry name" value="FAD/NAD-bd_sf"/>
</dbReference>
<evidence type="ECO:0000256" key="1">
    <source>
        <dbReference type="ARBA" id="ARBA00001974"/>
    </source>
</evidence>
<evidence type="ECO:0000313" key="7">
    <source>
        <dbReference type="EMBL" id="CAH1780475.1"/>
    </source>
</evidence>
<keyword evidence="4" id="KW-0274">FAD</keyword>
<evidence type="ECO:0000256" key="3">
    <source>
        <dbReference type="ARBA" id="ARBA00022630"/>
    </source>
</evidence>
<reference evidence="7" key="1">
    <citation type="submission" date="2022-03" db="EMBL/GenBank/DDBJ databases">
        <authorList>
            <person name="Martin C."/>
        </authorList>
    </citation>
    <scope>NUCLEOTIDE SEQUENCE</scope>
</reference>
<comment type="caution">
    <text evidence="7">The sequence shown here is derived from an EMBL/GenBank/DDBJ whole genome shotgun (WGS) entry which is preliminary data.</text>
</comment>
<keyword evidence="8" id="KW-1185">Reference proteome</keyword>
<dbReference type="GO" id="GO:0050660">
    <property type="term" value="F:flavin adenine dinucleotide binding"/>
    <property type="evidence" value="ECO:0007669"/>
    <property type="project" value="InterPro"/>
</dbReference>
<dbReference type="Gene3D" id="3.30.9.10">
    <property type="entry name" value="D-Amino Acid Oxidase, subunit A, domain 2"/>
    <property type="match status" value="1"/>
</dbReference>
<dbReference type="InterPro" id="IPR006076">
    <property type="entry name" value="FAD-dep_OxRdtase"/>
</dbReference>